<comment type="cofactor">
    <cofactor evidence="2">
        <name>FAD</name>
        <dbReference type="ChEBI" id="CHEBI:57692"/>
    </cofactor>
</comment>
<dbReference type="GeneID" id="38123437"/>
<dbReference type="GO" id="GO:0010181">
    <property type="term" value="F:FMN binding"/>
    <property type="evidence" value="ECO:0007669"/>
    <property type="project" value="InterPro"/>
</dbReference>
<dbReference type="FunFam" id="3.40.50.80:FF:000001">
    <property type="entry name" value="NADPH--cytochrome P450 reductase 1"/>
    <property type="match status" value="1"/>
</dbReference>
<organism evidence="15 16">
    <name type="scientific">Aspergillus thermomutatus</name>
    <name type="common">Neosartorya pseudofischeri</name>
    <dbReference type="NCBI Taxonomy" id="41047"/>
    <lineage>
        <taxon>Eukaryota</taxon>
        <taxon>Fungi</taxon>
        <taxon>Dikarya</taxon>
        <taxon>Ascomycota</taxon>
        <taxon>Pezizomycotina</taxon>
        <taxon>Eurotiomycetes</taxon>
        <taxon>Eurotiomycetidae</taxon>
        <taxon>Eurotiales</taxon>
        <taxon>Aspergillaceae</taxon>
        <taxon>Aspergillus</taxon>
        <taxon>Aspergillus subgen. Fumigati</taxon>
    </lineage>
</organism>
<protein>
    <recommendedName>
        <fullName evidence="12">NADPH--hemoprotein reductase</fullName>
        <ecNumber evidence="12">1.6.2.4</ecNumber>
    </recommendedName>
</protein>
<comment type="caution">
    <text evidence="15">The sequence shown here is derived from an EMBL/GenBank/DDBJ whole genome shotgun (WGS) entry which is preliminary data.</text>
</comment>
<feature type="transmembrane region" description="Helical" evidence="13">
    <location>
        <begin position="6"/>
        <end position="25"/>
    </location>
</feature>
<evidence type="ECO:0000259" key="14">
    <source>
        <dbReference type="PROSITE" id="PS50902"/>
    </source>
</evidence>
<dbReference type="InterPro" id="IPR001433">
    <property type="entry name" value="OxRdtase_FAD/NAD-bd"/>
</dbReference>
<dbReference type="SUPFAM" id="SSF63380">
    <property type="entry name" value="Riboflavin synthase domain-like"/>
    <property type="match status" value="1"/>
</dbReference>
<keyword evidence="4" id="KW-0288">FMN</keyword>
<comment type="cofactor">
    <cofactor evidence="1">
        <name>FMN</name>
        <dbReference type="ChEBI" id="CHEBI:58210"/>
    </cofactor>
</comment>
<dbReference type="InterPro" id="IPR008254">
    <property type="entry name" value="Flavodoxin/NO_synth"/>
</dbReference>
<dbReference type="PANTHER" id="PTHR19384">
    <property type="entry name" value="NITRIC OXIDE SYNTHASE-RELATED"/>
    <property type="match status" value="1"/>
</dbReference>
<dbReference type="EMBL" id="NKHU02000387">
    <property type="protein sequence ID" value="RHZ43696.1"/>
    <property type="molecule type" value="Genomic_DNA"/>
</dbReference>
<evidence type="ECO:0000256" key="13">
    <source>
        <dbReference type="SAM" id="Phobius"/>
    </source>
</evidence>
<dbReference type="SUPFAM" id="SSF52343">
    <property type="entry name" value="Ferredoxin reductase-like, C-terminal NADP-linked domain"/>
    <property type="match status" value="1"/>
</dbReference>
<dbReference type="VEuPathDB" id="FungiDB:CDV56_101463"/>
<dbReference type="Gene3D" id="3.40.50.80">
    <property type="entry name" value="Nucleotide-binding domain of ferredoxin-NADP reductase (FNR) module"/>
    <property type="match status" value="1"/>
</dbReference>
<keyword evidence="10" id="KW-0560">Oxidoreductase</keyword>
<dbReference type="Pfam" id="PF00258">
    <property type="entry name" value="Flavodoxin_1"/>
    <property type="match status" value="1"/>
</dbReference>
<evidence type="ECO:0000256" key="9">
    <source>
        <dbReference type="ARBA" id="ARBA00022989"/>
    </source>
</evidence>
<sequence length="477" mass="52831">MEAPSVLNLVVSIAILLAWTSYRWFGKLSTNTKGDHFATTDTKPGGLRDVVATLDGSGKDCIVFYGSQTGTAEQFASKLAHKGKTRFGLQTMVADLEEYDFSNLDSISNKFVVFILATYGEGEPTDNAVQFYEFITRDDHTFSKPDPPLQNLKYAAFGLGNNTYEHYNAIVRNTDIALGRLGASRIGDVGEGDDGSGTTEEDFLAWKESFWAALSKRLGLTDRDNVYEPSLSITERAEMSVQAPEPKTVSITTVVEKKAIPSQGHEFFGVTTNYLLALHRSKAGDVSPGDICRTYDIGGPRNRYSGIRVPIHIRQSNFKLPPDSSRPIIMIGPGTGVAPFRGFLQEKDKQARDGVPVGKMLLFFGCRNAQEDFLYKAEFEAYSEALGAGFEFITPFSRQGPKQVYAQHRLRERAAEVNSLLEESGYLYVCGDAANMAREVHSTVEEIIEEQRRVPKSTAQEIVTSLRAAGRYQEDVW</sequence>
<keyword evidence="6" id="KW-0256">Endoplasmic reticulum</keyword>
<proteinExistence type="predicted"/>
<keyword evidence="16" id="KW-1185">Reference proteome</keyword>
<evidence type="ECO:0000256" key="4">
    <source>
        <dbReference type="ARBA" id="ARBA00022643"/>
    </source>
</evidence>
<dbReference type="FunFam" id="3.40.50.360:FF:000024">
    <property type="entry name" value="NADPH--cytochrome P450 reductase"/>
    <property type="match status" value="1"/>
</dbReference>
<keyword evidence="3" id="KW-0285">Flavoprotein</keyword>
<keyword evidence="7" id="KW-0274">FAD</keyword>
<dbReference type="Proteomes" id="UP000215305">
    <property type="component" value="Unassembled WGS sequence"/>
</dbReference>
<dbReference type="PRINTS" id="PR00371">
    <property type="entry name" value="FPNCR"/>
</dbReference>
<dbReference type="Pfam" id="PF00175">
    <property type="entry name" value="NAD_binding_1"/>
    <property type="match status" value="1"/>
</dbReference>
<keyword evidence="11 13" id="KW-0472">Membrane</keyword>
<evidence type="ECO:0000256" key="2">
    <source>
        <dbReference type="ARBA" id="ARBA00001974"/>
    </source>
</evidence>
<evidence type="ECO:0000313" key="16">
    <source>
        <dbReference type="Proteomes" id="UP000215305"/>
    </source>
</evidence>
<dbReference type="AlphaFoldDB" id="A0A397G2Y5"/>
<keyword evidence="5 13" id="KW-0812">Transmembrane</keyword>
<dbReference type="InterPro" id="IPR017938">
    <property type="entry name" value="Riboflavin_synthase-like_b-brl"/>
</dbReference>
<dbReference type="InterPro" id="IPR029039">
    <property type="entry name" value="Flavoprotein-like_sf"/>
</dbReference>
<dbReference type="InterPro" id="IPR001094">
    <property type="entry name" value="Flavdoxin-like"/>
</dbReference>
<evidence type="ECO:0000256" key="7">
    <source>
        <dbReference type="ARBA" id="ARBA00022827"/>
    </source>
</evidence>
<dbReference type="OrthoDB" id="1856718at2759"/>
<dbReference type="InterPro" id="IPR001709">
    <property type="entry name" value="Flavoprot_Pyr_Nucl_cyt_Rdtase"/>
</dbReference>
<dbReference type="STRING" id="41047.A0A397G2Y5"/>
<dbReference type="PROSITE" id="PS50902">
    <property type="entry name" value="FLAVODOXIN_LIKE"/>
    <property type="match status" value="1"/>
</dbReference>
<dbReference type="PRINTS" id="PR00369">
    <property type="entry name" value="FLAVODOXIN"/>
</dbReference>
<evidence type="ECO:0000256" key="5">
    <source>
        <dbReference type="ARBA" id="ARBA00022692"/>
    </source>
</evidence>
<reference evidence="15" key="1">
    <citation type="submission" date="2018-08" db="EMBL/GenBank/DDBJ databases">
        <title>Draft genome sequence of azole-resistant Aspergillus thermomutatus (Neosartorya pseudofischeri) strain HMR AF 39, isolated from a human nasal aspirate.</title>
        <authorList>
            <person name="Parent-Michaud M."/>
            <person name="Dufresne P.J."/>
            <person name="Fournier E."/>
            <person name="Martineau C."/>
            <person name="Moreira S."/>
            <person name="Perkins V."/>
            <person name="De Repentigny L."/>
            <person name="Dufresne S.F."/>
        </authorList>
    </citation>
    <scope>NUCLEOTIDE SEQUENCE [LARGE SCALE GENOMIC DNA]</scope>
    <source>
        <strain evidence="15">HMR AF 39</strain>
    </source>
</reference>
<dbReference type="PANTHER" id="PTHR19384:SF17">
    <property type="entry name" value="NADPH--CYTOCHROME P450 REDUCTASE"/>
    <property type="match status" value="1"/>
</dbReference>
<dbReference type="GO" id="GO:0003958">
    <property type="term" value="F:NADPH-hemoprotein reductase activity"/>
    <property type="evidence" value="ECO:0007669"/>
    <property type="project" value="UniProtKB-EC"/>
</dbReference>
<dbReference type="EC" id="1.6.2.4" evidence="12"/>
<evidence type="ECO:0000256" key="1">
    <source>
        <dbReference type="ARBA" id="ARBA00001917"/>
    </source>
</evidence>
<feature type="domain" description="Flavodoxin-like" evidence="14">
    <location>
        <begin position="61"/>
        <end position="211"/>
    </location>
</feature>
<dbReference type="Gene3D" id="2.40.30.10">
    <property type="entry name" value="Translation factors"/>
    <property type="match status" value="1"/>
</dbReference>
<keyword evidence="8" id="KW-0521">NADP</keyword>
<keyword evidence="9 13" id="KW-1133">Transmembrane helix</keyword>
<dbReference type="InterPro" id="IPR039261">
    <property type="entry name" value="FNR_nucleotide-bd"/>
</dbReference>
<evidence type="ECO:0000256" key="3">
    <source>
        <dbReference type="ARBA" id="ARBA00022630"/>
    </source>
</evidence>
<dbReference type="Gene3D" id="3.40.50.360">
    <property type="match status" value="1"/>
</dbReference>
<evidence type="ECO:0000313" key="15">
    <source>
        <dbReference type="EMBL" id="RHZ43696.1"/>
    </source>
</evidence>
<evidence type="ECO:0000256" key="12">
    <source>
        <dbReference type="ARBA" id="ARBA00023797"/>
    </source>
</evidence>
<evidence type="ECO:0000256" key="10">
    <source>
        <dbReference type="ARBA" id="ARBA00023002"/>
    </source>
</evidence>
<evidence type="ECO:0000256" key="8">
    <source>
        <dbReference type="ARBA" id="ARBA00022857"/>
    </source>
</evidence>
<accession>A0A397G2Y5</accession>
<evidence type="ECO:0000256" key="6">
    <source>
        <dbReference type="ARBA" id="ARBA00022824"/>
    </source>
</evidence>
<dbReference type="GO" id="GO:0050660">
    <property type="term" value="F:flavin adenine dinucleotide binding"/>
    <property type="evidence" value="ECO:0007669"/>
    <property type="project" value="TreeGrafter"/>
</dbReference>
<dbReference type="GO" id="GO:0005829">
    <property type="term" value="C:cytosol"/>
    <property type="evidence" value="ECO:0007669"/>
    <property type="project" value="TreeGrafter"/>
</dbReference>
<gene>
    <name evidence="15" type="ORF">CDV56_101463</name>
</gene>
<name>A0A397G2Y5_ASPTH</name>
<dbReference type="RefSeq" id="XP_026609949.1">
    <property type="nucleotide sequence ID" value="XM_026755082.1"/>
</dbReference>
<evidence type="ECO:0000256" key="11">
    <source>
        <dbReference type="ARBA" id="ARBA00023136"/>
    </source>
</evidence>
<dbReference type="SUPFAM" id="SSF52218">
    <property type="entry name" value="Flavoproteins"/>
    <property type="match status" value="1"/>
</dbReference>